<evidence type="ECO:0000256" key="1">
    <source>
        <dbReference type="ARBA" id="ARBA00000085"/>
    </source>
</evidence>
<evidence type="ECO:0000256" key="5">
    <source>
        <dbReference type="ARBA" id="ARBA00022741"/>
    </source>
</evidence>
<comment type="catalytic activity">
    <reaction evidence="1">
        <text>ATP + protein L-histidine = ADP + protein N-phospho-L-histidine.</text>
        <dbReference type="EC" id="2.7.13.3"/>
    </reaction>
</comment>
<keyword evidence="6" id="KW-0418">Kinase</keyword>
<proteinExistence type="predicted"/>
<protein>
    <recommendedName>
        <fullName evidence="2">histidine kinase</fullName>
        <ecNumber evidence="2">2.7.13.3</ecNumber>
    </recommendedName>
</protein>
<feature type="non-terminal residue" evidence="11">
    <location>
        <position position="513"/>
    </location>
</feature>
<dbReference type="Pfam" id="PF13426">
    <property type="entry name" value="PAS_9"/>
    <property type="match status" value="3"/>
</dbReference>
<sequence length="513" mass="59828">FNGIKEKEENELLLKSGNDIILQFDEDYTLRKVITSNEKLLFFPKDELIGKNVTELYPPEVSSKVIRTLQNTKRSGEIQVLEYPLIIENENKWFSAEVQYLNFGTAKNNYIVKISDMTEKKHAEYNRILLNNIPIQVWCLSDEHTYGSVNQSHADFLGFKVKDIEFKDMYSFLDLEMMETCFISNREVFSKKVVVKTHEWVPNSSGEMRLVSITKSPILDNKGNVEYVVCTAEDITENEDIYELSSKSTRNSIVDEEFEREFGILTPSETSNQKAQQNAKKLKYLTKIKKEKYRSLVTQLSDMLYLHDLSGNIFEINNSAIESSGYFREELLNMTVFDLHVHKNNQDEIIRQWESWPANHRFSIKTHHKTKDGHIYPVEVRGNKIKILDDHYILALVQDITEKKKLEEAERNQIIIHEIHHRVKNNLQVINSLLNMQSRVFKDQPMLANALKDSQSRIRSMTIAHEKLYRTDVIGCIEIADYIKTLTDSITSIYSAQKMKVTTEIDIQKTYLD</sequence>
<dbReference type="InterPro" id="IPR035965">
    <property type="entry name" value="PAS-like_dom_sf"/>
</dbReference>
<dbReference type="NCBIfam" id="TIGR00229">
    <property type="entry name" value="sensory_box"/>
    <property type="match status" value="2"/>
</dbReference>
<reference evidence="11 12" key="1">
    <citation type="submission" date="2018-08" db="EMBL/GenBank/DDBJ databases">
        <title>The metabolism and importance of syntrophic acetate oxidation coupled to methane or sulfide production in haloalkaline environments.</title>
        <authorList>
            <person name="Timmers P.H.A."/>
            <person name="Vavourakis C.D."/>
            <person name="Sorokin D.Y."/>
            <person name="Sinninghe Damste J.S."/>
            <person name="Muyzer G."/>
            <person name="Stams A.J.M."/>
            <person name="Plugge C.M."/>
        </authorList>
    </citation>
    <scope>NUCLEOTIDE SEQUENCE [LARGE SCALE GENOMIC DNA]</scope>
    <source>
        <strain evidence="11">MSAO_Arc3</strain>
    </source>
</reference>
<dbReference type="PANTHER" id="PTHR41523:SF8">
    <property type="entry name" value="ETHYLENE RESPONSE SENSOR PROTEIN"/>
    <property type="match status" value="1"/>
</dbReference>
<keyword evidence="3" id="KW-0597">Phosphoprotein</keyword>
<evidence type="ECO:0000259" key="10">
    <source>
        <dbReference type="PROSITE" id="PS50113"/>
    </source>
</evidence>
<dbReference type="PROSITE" id="PS50112">
    <property type="entry name" value="PAS"/>
    <property type="match status" value="2"/>
</dbReference>
<dbReference type="InterPro" id="IPR000014">
    <property type="entry name" value="PAS"/>
</dbReference>
<accession>A0A3R8CCK7</accession>
<dbReference type="AlphaFoldDB" id="A0A3R8CCK7"/>
<comment type="caution">
    <text evidence="11">The sequence shown here is derived from an EMBL/GenBank/DDBJ whole genome shotgun (WGS) entry which is preliminary data.</text>
</comment>
<dbReference type="InterPro" id="IPR000700">
    <property type="entry name" value="PAS-assoc_C"/>
</dbReference>
<evidence type="ECO:0000256" key="2">
    <source>
        <dbReference type="ARBA" id="ARBA00012438"/>
    </source>
</evidence>
<evidence type="ECO:0000256" key="3">
    <source>
        <dbReference type="ARBA" id="ARBA00022553"/>
    </source>
</evidence>
<evidence type="ECO:0000256" key="8">
    <source>
        <dbReference type="ARBA" id="ARBA00023026"/>
    </source>
</evidence>
<evidence type="ECO:0000256" key="4">
    <source>
        <dbReference type="ARBA" id="ARBA00022679"/>
    </source>
</evidence>
<dbReference type="EMBL" id="QZAB01000317">
    <property type="protein sequence ID" value="RQD85273.1"/>
    <property type="molecule type" value="Genomic_DNA"/>
</dbReference>
<dbReference type="Proteomes" id="UP000284763">
    <property type="component" value="Unassembled WGS sequence"/>
</dbReference>
<feature type="domain" description="PAS" evidence="9">
    <location>
        <begin position="289"/>
        <end position="349"/>
    </location>
</feature>
<evidence type="ECO:0000256" key="7">
    <source>
        <dbReference type="ARBA" id="ARBA00022840"/>
    </source>
</evidence>
<dbReference type="SUPFAM" id="SSF55785">
    <property type="entry name" value="PYP-like sensor domain (PAS domain)"/>
    <property type="match status" value="3"/>
</dbReference>
<dbReference type="Gene3D" id="3.30.450.20">
    <property type="entry name" value="PAS domain"/>
    <property type="match status" value="3"/>
</dbReference>
<dbReference type="InterPro" id="IPR011495">
    <property type="entry name" value="Sig_transdc_His_kin_sub2_dim/P"/>
</dbReference>
<dbReference type="GO" id="GO:0004673">
    <property type="term" value="F:protein histidine kinase activity"/>
    <property type="evidence" value="ECO:0007669"/>
    <property type="project" value="UniProtKB-EC"/>
</dbReference>
<feature type="domain" description="PAS" evidence="9">
    <location>
        <begin position="6"/>
        <end position="76"/>
    </location>
</feature>
<dbReference type="EC" id="2.7.13.3" evidence="2"/>
<keyword evidence="5" id="KW-0547">Nucleotide-binding</keyword>
<dbReference type="Pfam" id="PF07568">
    <property type="entry name" value="HisKA_2"/>
    <property type="match status" value="1"/>
</dbReference>
<keyword evidence="4" id="KW-0808">Transferase</keyword>
<evidence type="ECO:0000256" key="6">
    <source>
        <dbReference type="ARBA" id="ARBA00022777"/>
    </source>
</evidence>
<evidence type="ECO:0000313" key="11">
    <source>
        <dbReference type="EMBL" id="RQD85273.1"/>
    </source>
</evidence>
<evidence type="ECO:0000313" key="12">
    <source>
        <dbReference type="Proteomes" id="UP000284763"/>
    </source>
</evidence>
<dbReference type="PROSITE" id="PS50113">
    <property type="entry name" value="PAC"/>
    <property type="match status" value="1"/>
</dbReference>
<feature type="non-terminal residue" evidence="11">
    <location>
        <position position="1"/>
    </location>
</feature>
<organism evidence="11 12">
    <name type="scientific">Methanosalsum natronophilum</name>
    <dbReference type="NCBI Taxonomy" id="768733"/>
    <lineage>
        <taxon>Archaea</taxon>
        <taxon>Methanobacteriati</taxon>
        <taxon>Methanobacteriota</taxon>
        <taxon>Stenosarchaea group</taxon>
        <taxon>Methanomicrobia</taxon>
        <taxon>Methanosarcinales</taxon>
        <taxon>Methanosarcinaceae</taxon>
        <taxon>Methanosalsum</taxon>
    </lineage>
</organism>
<keyword evidence="8" id="KW-0843">Virulence</keyword>
<gene>
    <name evidence="11" type="ORF">D5R95_05015</name>
</gene>
<dbReference type="PANTHER" id="PTHR41523">
    <property type="entry name" value="TWO-COMPONENT SYSTEM SENSOR PROTEIN"/>
    <property type="match status" value="1"/>
</dbReference>
<name>A0A3R8CCK7_9EURY</name>
<feature type="domain" description="PAC" evidence="10">
    <location>
        <begin position="195"/>
        <end position="247"/>
    </location>
</feature>
<evidence type="ECO:0000259" key="9">
    <source>
        <dbReference type="PROSITE" id="PS50112"/>
    </source>
</evidence>
<dbReference type="CDD" id="cd00130">
    <property type="entry name" value="PAS"/>
    <property type="match status" value="2"/>
</dbReference>
<dbReference type="GO" id="GO:0005524">
    <property type="term" value="F:ATP binding"/>
    <property type="evidence" value="ECO:0007669"/>
    <property type="project" value="UniProtKB-KW"/>
</dbReference>
<dbReference type="SMART" id="SM00091">
    <property type="entry name" value="PAS"/>
    <property type="match status" value="3"/>
</dbReference>
<keyword evidence="7" id="KW-0067">ATP-binding</keyword>